<proteinExistence type="predicted"/>
<dbReference type="HOGENOM" id="CLU_061199_0_1_1"/>
<reference evidence="1 2" key="1">
    <citation type="journal article" date="2014" name="BMC Genomics">
        <title>Comparative genome sequencing reveals chemotype-specific gene clusters in the toxigenic black mold Stachybotrys.</title>
        <authorList>
            <person name="Semeiks J."/>
            <person name="Borek D."/>
            <person name="Otwinowski Z."/>
            <person name="Grishin N.V."/>
        </authorList>
    </citation>
    <scope>NUCLEOTIDE SEQUENCE [LARGE SCALE GENOMIC DNA]</scope>
    <source>
        <strain evidence="2">CBS 109288 / IBT 7711</strain>
    </source>
</reference>
<dbReference type="AlphaFoldDB" id="A0A084AGN9"/>
<gene>
    <name evidence="1" type="ORF">S7711_10098</name>
</gene>
<organism evidence="1 2">
    <name type="scientific">Stachybotrys chartarum (strain CBS 109288 / IBT 7711)</name>
    <name type="common">Toxic black mold</name>
    <name type="synonym">Stilbospora chartarum</name>
    <dbReference type="NCBI Taxonomy" id="1280523"/>
    <lineage>
        <taxon>Eukaryota</taxon>
        <taxon>Fungi</taxon>
        <taxon>Dikarya</taxon>
        <taxon>Ascomycota</taxon>
        <taxon>Pezizomycotina</taxon>
        <taxon>Sordariomycetes</taxon>
        <taxon>Hypocreomycetidae</taxon>
        <taxon>Hypocreales</taxon>
        <taxon>Stachybotryaceae</taxon>
        <taxon>Stachybotrys</taxon>
    </lineage>
</organism>
<dbReference type="OrthoDB" id="408152at2759"/>
<name>A0A084AGN9_STACB</name>
<evidence type="ECO:0008006" key="3">
    <source>
        <dbReference type="Google" id="ProtNLM"/>
    </source>
</evidence>
<dbReference type="SUPFAM" id="SSF52540">
    <property type="entry name" value="P-loop containing nucleoside triphosphate hydrolases"/>
    <property type="match status" value="1"/>
</dbReference>
<dbReference type="InterPro" id="IPR027417">
    <property type="entry name" value="P-loop_NTPase"/>
</dbReference>
<dbReference type="Gene3D" id="3.40.50.300">
    <property type="entry name" value="P-loop containing nucleotide triphosphate hydrolases"/>
    <property type="match status" value="1"/>
</dbReference>
<dbReference type="EMBL" id="KL648737">
    <property type="protein sequence ID" value="KEY64468.1"/>
    <property type="molecule type" value="Genomic_DNA"/>
</dbReference>
<dbReference type="InterPro" id="IPR040632">
    <property type="entry name" value="Sulfotransfer_4"/>
</dbReference>
<sequence>MGASSFSPSDRVVPMKVIVCGLQRTGTMSMRHALWQLGFHDCYHMHSLVDKPARDAPQWVRALEAKYAGKGSFDRQDWDRLLGDCQGVCDLPPALFGPELAECYPDAKVIILNRDPEAWYESVLKSIYTMIHPSSPLVGLRRLYCFLLDEQTRCLAQYVKALTTYAIKYDHGKEKEKAIAWYKDFYQEFRDRIPEHRRFEYTVGDGWGPLCEYLEVPIPQVKDEATGELVEAPFPRLNDRSSFQAITTSMWAKGTTRANDNLLKLTGKASLLGVVGYAGYFGYKMMLGRRV</sequence>
<protein>
    <recommendedName>
        <fullName evidence="3">NAD dependent epimerase/dehydratase</fullName>
    </recommendedName>
</protein>
<dbReference type="Proteomes" id="UP000028045">
    <property type="component" value="Unassembled WGS sequence"/>
</dbReference>
<keyword evidence="2" id="KW-1185">Reference proteome</keyword>
<dbReference type="Pfam" id="PF17784">
    <property type="entry name" value="Sulfotransfer_4"/>
    <property type="match status" value="1"/>
</dbReference>
<evidence type="ECO:0000313" key="2">
    <source>
        <dbReference type="Proteomes" id="UP000028045"/>
    </source>
</evidence>
<dbReference type="PANTHER" id="PTHR36978">
    <property type="entry name" value="P-LOOP CONTAINING NUCLEOTIDE TRIPHOSPHATE HYDROLASE"/>
    <property type="match status" value="1"/>
</dbReference>
<accession>A0A084AGN9</accession>
<dbReference type="PANTHER" id="PTHR36978:SF4">
    <property type="entry name" value="P-LOOP CONTAINING NUCLEOSIDE TRIPHOSPHATE HYDROLASE PROTEIN"/>
    <property type="match status" value="1"/>
</dbReference>
<evidence type="ECO:0000313" key="1">
    <source>
        <dbReference type="EMBL" id="KEY64468.1"/>
    </source>
</evidence>